<dbReference type="InterPro" id="IPR030802">
    <property type="entry name" value="Permease_MalE"/>
</dbReference>
<dbReference type="Proteomes" id="UP001210231">
    <property type="component" value="Unassembled WGS sequence"/>
</dbReference>
<dbReference type="PANTHER" id="PTHR30188:SF4">
    <property type="entry name" value="PROTEIN TRIGALACTOSYLDIACYLGLYCEROL 1, CHLOROPLASTIC"/>
    <property type="match status" value="1"/>
</dbReference>
<evidence type="ECO:0000313" key="3">
    <source>
        <dbReference type="Proteomes" id="UP001210231"/>
    </source>
</evidence>
<feature type="transmembrane region" description="Helical" evidence="1">
    <location>
        <begin position="136"/>
        <end position="156"/>
    </location>
</feature>
<sequence>MNVFTHLGKYTLTIKGMFSKPENAKMYWKELMKQCMDIGIGSLPIVLIISVFLGAVMTVQTAYQLVADFIPKTTIAVIVRDSMMLELSPTVISLVLAGVVGSKIASELGNMRISEQIDALEIMGINTRSYLIAPKIMASMLTVPLLISLSIFVALLGGRFTAQATGIMDVFTFDEGLRSGFNGFNVWVAMIKAIVFAYIFSSVPAYFGYNVRGGALEIGRSSTLAVVVSCILILLADYVVTLIMLNAG</sequence>
<feature type="transmembrane region" description="Helical" evidence="1">
    <location>
        <begin position="221"/>
        <end position="245"/>
    </location>
</feature>
<keyword evidence="3" id="KW-1185">Reference proteome</keyword>
<evidence type="ECO:0000256" key="1">
    <source>
        <dbReference type="SAM" id="Phobius"/>
    </source>
</evidence>
<keyword evidence="1" id="KW-1133">Transmembrane helix</keyword>
<dbReference type="EMBL" id="JAQGEF010000005">
    <property type="protein sequence ID" value="MDA3614398.1"/>
    <property type="molecule type" value="Genomic_DNA"/>
</dbReference>
<name>A0ABT4UJN1_9BACT</name>
<dbReference type="RefSeq" id="WP_407030726.1">
    <property type="nucleotide sequence ID" value="NZ_JAQGEF010000005.1"/>
</dbReference>
<feature type="transmembrane region" description="Helical" evidence="1">
    <location>
        <begin position="38"/>
        <end position="63"/>
    </location>
</feature>
<accession>A0ABT4UJN1</accession>
<dbReference type="PANTHER" id="PTHR30188">
    <property type="entry name" value="ABC TRANSPORTER PERMEASE PROTEIN-RELATED"/>
    <property type="match status" value="1"/>
</dbReference>
<proteinExistence type="predicted"/>
<dbReference type="Pfam" id="PF02405">
    <property type="entry name" value="MlaE"/>
    <property type="match status" value="1"/>
</dbReference>
<keyword evidence="1" id="KW-0472">Membrane</keyword>
<feature type="transmembrane region" description="Helical" evidence="1">
    <location>
        <begin position="186"/>
        <end position="209"/>
    </location>
</feature>
<keyword evidence="1" id="KW-0812">Transmembrane</keyword>
<organism evidence="2 3">
    <name type="scientific">Polluticaenibacter yanchengensis</name>
    <dbReference type="NCBI Taxonomy" id="3014562"/>
    <lineage>
        <taxon>Bacteria</taxon>
        <taxon>Pseudomonadati</taxon>
        <taxon>Bacteroidota</taxon>
        <taxon>Chitinophagia</taxon>
        <taxon>Chitinophagales</taxon>
        <taxon>Chitinophagaceae</taxon>
        <taxon>Polluticaenibacter</taxon>
    </lineage>
</organism>
<reference evidence="2 3" key="1">
    <citation type="submission" date="2022-12" db="EMBL/GenBank/DDBJ databases">
        <title>Chitinophagaceae gen. sp. nov., a new member of the family Chitinophagaceae, isolated from soil in a chemical factory.</title>
        <authorList>
            <person name="Ke Z."/>
        </authorList>
    </citation>
    <scope>NUCLEOTIDE SEQUENCE [LARGE SCALE GENOMIC DNA]</scope>
    <source>
        <strain evidence="2 3">LY-5</strain>
    </source>
</reference>
<protein>
    <submittedName>
        <fullName evidence="2">ABC transporter permease</fullName>
    </submittedName>
</protein>
<evidence type="ECO:0000313" key="2">
    <source>
        <dbReference type="EMBL" id="MDA3614398.1"/>
    </source>
</evidence>
<comment type="caution">
    <text evidence="2">The sequence shown here is derived from an EMBL/GenBank/DDBJ whole genome shotgun (WGS) entry which is preliminary data.</text>
</comment>
<gene>
    <name evidence="2" type="ORF">O3P16_06230</name>
</gene>